<dbReference type="AlphaFoldDB" id="A0A9P4Q9V4"/>
<reference evidence="1" key="1">
    <citation type="journal article" date="2020" name="Stud. Mycol.">
        <title>101 Dothideomycetes genomes: a test case for predicting lifestyles and emergence of pathogens.</title>
        <authorList>
            <person name="Haridas S."/>
            <person name="Albert R."/>
            <person name="Binder M."/>
            <person name="Bloem J."/>
            <person name="Labutti K."/>
            <person name="Salamov A."/>
            <person name="Andreopoulos B."/>
            <person name="Baker S."/>
            <person name="Barry K."/>
            <person name="Bills G."/>
            <person name="Bluhm B."/>
            <person name="Cannon C."/>
            <person name="Castanera R."/>
            <person name="Culley D."/>
            <person name="Daum C."/>
            <person name="Ezra D."/>
            <person name="Gonzalez J."/>
            <person name="Henrissat B."/>
            <person name="Kuo A."/>
            <person name="Liang C."/>
            <person name="Lipzen A."/>
            <person name="Lutzoni F."/>
            <person name="Magnuson J."/>
            <person name="Mondo S."/>
            <person name="Nolan M."/>
            <person name="Ohm R."/>
            <person name="Pangilinan J."/>
            <person name="Park H.-J."/>
            <person name="Ramirez L."/>
            <person name="Alfaro M."/>
            <person name="Sun H."/>
            <person name="Tritt A."/>
            <person name="Yoshinaga Y."/>
            <person name="Zwiers L.-H."/>
            <person name="Turgeon B."/>
            <person name="Goodwin S."/>
            <person name="Spatafora J."/>
            <person name="Crous P."/>
            <person name="Grigoriev I."/>
        </authorList>
    </citation>
    <scope>NUCLEOTIDE SEQUENCE</scope>
    <source>
        <strain evidence="1">CBS 116435</strain>
    </source>
</reference>
<sequence length="186" mass="21188">MLEYFSQLVTIDLSSVASQRVGDLKAKIHLLDDAASSIKRRLEQEVGKTFLWVSLVCDKLKSYNRYYDDSINRVIDSNPNRANASEEGAAFTKVILQVLMALSHPLTLDELNPAISVREPYKRLLDLSIDANFETTLKRCCSLMLRITRYNWTFFLLLQKLQFPPGQVKKGLLPSTKRKSHSHASV</sequence>
<protein>
    <submittedName>
        <fullName evidence="1">Uncharacterized protein</fullName>
    </submittedName>
</protein>
<gene>
    <name evidence="1" type="ORF">K431DRAFT_294536</name>
</gene>
<organism evidence="1 2">
    <name type="scientific">Polychaeton citri CBS 116435</name>
    <dbReference type="NCBI Taxonomy" id="1314669"/>
    <lineage>
        <taxon>Eukaryota</taxon>
        <taxon>Fungi</taxon>
        <taxon>Dikarya</taxon>
        <taxon>Ascomycota</taxon>
        <taxon>Pezizomycotina</taxon>
        <taxon>Dothideomycetes</taxon>
        <taxon>Dothideomycetidae</taxon>
        <taxon>Capnodiales</taxon>
        <taxon>Capnodiaceae</taxon>
        <taxon>Polychaeton</taxon>
    </lineage>
</organism>
<proteinExistence type="predicted"/>
<keyword evidence="2" id="KW-1185">Reference proteome</keyword>
<dbReference type="Proteomes" id="UP000799441">
    <property type="component" value="Unassembled WGS sequence"/>
</dbReference>
<comment type="caution">
    <text evidence="1">The sequence shown here is derived from an EMBL/GenBank/DDBJ whole genome shotgun (WGS) entry which is preliminary data.</text>
</comment>
<accession>A0A9P4Q9V4</accession>
<evidence type="ECO:0000313" key="2">
    <source>
        <dbReference type="Proteomes" id="UP000799441"/>
    </source>
</evidence>
<dbReference type="OrthoDB" id="163438at2759"/>
<evidence type="ECO:0000313" key="1">
    <source>
        <dbReference type="EMBL" id="KAF2721056.1"/>
    </source>
</evidence>
<name>A0A9P4Q9V4_9PEZI</name>
<dbReference type="EMBL" id="MU003793">
    <property type="protein sequence ID" value="KAF2721056.1"/>
    <property type="molecule type" value="Genomic_DNA"/>
</dbReference>